<dbReference type="Gene3D" id="1.20.1250.20">
    <property type="entry name" value="MFS general substrate transporter like domains"/>
    <property type="match status" value="1"/>
</dbReference>
<sequence>MGAQPDVSHTGHGAEGAEEKPPGSSVSSLGRVSSYAPAAEKQDHDGSNQTSTESNALTHAPSRGPAGPAVGAPDGHVANEGEESSEPPLPYSKARCIGLVITTSGAAFQNILSFQAAVIILPLIGRDLGIPDARLQWVVSSYALSFGCFLLLWGRIADLYGKKRVFVLGSAWVTITTALCPLIRNEIGFDLFRGLQGLGAAANVPTALGILGTTFAPGKAKTYAFSAYGAGAPLGSIFGTIIAGFITTSLSWPWVFGVMAIISGVITVAGALIIPADKPAPRESQPDSKATVDWIGAFLVTVGLFALLFALTDGNVVGWSTPWIPALIIVSVAMVVAFVYWQHRLESRGNRAPLMKVSMFRKSKKFSAAMILMTLFFSSFNGFLVYATYFYQSYQGLGTLDTTLRFLPTGVAGLLTALAASQLLLYVPTWIILLGGNACVAIANLIFAIPIDPNTNYFATGMIAMSLSVIGSDTTWPSLTLFTSYCLPPEDQALGGALVNAVGQVGRAVGLAIATAVQMSVMANGRGKGIQEVGPVTQDQPSLDGLRAGFWFNFAIGLGAVVVAAVAFRGSGIIGKPKPKESQTAAAPSVASSTV</sequence>
<feature type="transmembrane region" description="Helical" evidence="7">
    <location>
        <begin position="97"/>
        <end position="123"/>
    </location>
</feature>
<comment type="subcellular location">
    <subcellularLocation>
        <location evidence="1">Membrane</location>
        <topology evidence="1">Multi-pass membrane protein</topology>
    </subcellularLocation>
</comment>
<reference evidence="10" key="5">
    <citation type="submission" date="2018-04" db="UniProtKB">
        <authorList>
            <consortium name="EnsemblFungi"/>
        </authorList>
    </citation>
    <scope>IDENTIFICATION</scope>
    <source>
        <strain evidence="10">R3-111a-1</strain>
    </source>
</reference>
<dbReference type="Pfam" id="PF07690">
    <property type="entry name" value="MFS_1"/>
    <property type="match status" value="1"/>
</dbReference>
<reference evidence="9" key="3">
    <citation type="submission" date="2010-09" db="EMBL/GenBank/DDBJ databases">
        <title>Annotation of Gaeumannomyces graminis var. tritici R3-111a-1.</title>
        <authorList>
            <consortium name="The Broad Institute Genome Sequencing Platform"/>
            <person name="Ma L.-J."/>
            <person name="Dead R."/>
            <person name="Young S.K."/>
            <person name="Zeng Q."/>
            <person name="Gargeya S."/>
            <person name="Fitzgerald M."/>
            <person name="Haas B."/>
            <person name="Abouelleil A."/>
            <person name="Alvarado L."/>
            <person name="Arachchi H.M."/>
            <person name="Berlin A."/>
            <person name="Brown A."/>
            <person name="Chapman S.B."/>
            <person name="Chen Z."/>
            <person name="Dunbar C."/>
            <person name="Freedman E."/>
            <person name="Gearin G."/>
            <person name="Gellesch M."/>
            <person name="Goldberg J."/>
            <person name="Griggs A."/>
            <person name="Gujja S."/>
            <person name="Heiman D."/>
            <person name="Howarth C."/>
            <person name="Larson L."/>
            <person name="Lui A."/>
            <person name="MacDonald P.J.P."/>
            <person name="Mehta T."/>
            <person name="Montmayeur A."/>
            <person name="Murphy C."/>
            <person name="Neiman D."/>
            <person name="Pearson M."/>
            <person name="Priest M."/>
            <person name="Roberts A."/>
            <person name="Saif S."/>
            <person name="Shea T."/>
            <person name="Shenoy N."/>
            <person name="Sisk P."/>
            <person name="Stolte C."/>
            <person name="Sykes S."/>
            <person name="Yandava C."/>
            <person name="Wortman J."/>
            <person name="Nusbaum C."/>
            <person name="Birren B."/>
        </authorList>
    </citation>
    <scope>NUCLEOTIDE SEQUENCE</scope>
    <source>
        <strain evidence="9">R3-111a-1</strain>
    </source>
</reference>
<feature type="transmembrane region" description="Helical" evidence="7">
    <location>
        <begin position="135"/>
        <end position="153"/>
    </location>
</feature>
<reference evidence="9" key="2">
    <citation type="submission" date="2010-07" db="EMBL/GenBank/DDBJ databases">
        <authorList>
            <consortium name="The Broad Institute Genome Sequencing Platform"/>
            <consortium name="Broad Institute Genome Sequencing Center for Infectious Disease"/>
            <person name="Ma L.-J."/>
            <person name="Dead R."/>
            <person name="Young S."/>
            <person name="Zeng Q."/>
            <person name="Koehrsen M."/>
            <person name="Alvarado L."/>
            <person name="Berlin A."/>
            <person name="Chapman S.B."/>
            <person name="Chen Z."/>
            <person name="Freedman E."/>
            <person name="Gellesch M."/>
            <person name="Goldberg J."/>
            <person name="Griggs A."/>
            <person name="Gujja S."/>
            <person name="Heilman E.R."/>
            <person name="Heiman D."/>
            <person name="Hepburn T."/>
            <person name="Howarth C."/>
            <person name="Jen D."/>
            <person name="Larson L."/>
            <person name="Mehta T."/>
            <person name="Neiman D."/>
            <person name="Pearson M."/>
            <person name="Roberts A."/>
            <person name="Saif S."/>
            <person name="Shea T."/>
            <person name="Shenoy N."/>
            <person name="Sisk P."/>
            <person name="Stolte C."/>
            <person name="Sykes S."/>
            <person name="Walk T."/>
            <person name="White J."/>
            <person name="Yandava C."/>
            <person name="Haas B."/>
            <person name="Nusbaum C."/>
            <person name="Birren B."/>
        </authorList>
    </citation>
    <scope>NUCLEOTIDE SEQUENCE</scope>
    <source>
        <strain evidence="9">R3-111a-1</strain>
    </source>
</reference>
<feature type="transmembrane region" description="Helical" evidence="7">
    <location>
        <begin position="550"/>
        <end position="568"/>
    </location>
</feature>
<dbReference type="Gene3D" id="1.20.1720.10">
    <property type="entry name" value="Multidrug resistance protein D"/>
    <property type="match status" value="1"/>
</dbReference>
<dbReference type="HOGENOM" id="CLU_000960_27_0_1"/>
<feature type="compositionally biased region" description="Low complexity" evidence="6">
    <location>
        <begin position="23"/>
        <end position="34"/>
    </location>
</feature>
<gene>
    <name evidence="10" type="primary">20346142</name>
    <name evidence="9" type="ORF">GGTG_05684</name>
</gene>
<dbReference type="Proteomes" id="UP000006039">
    <property type="component" value="Unassembled WGS sequence"/>
</dbReference>
<evidence type="ECO:0000256" key="3">
    <source>
        <dbReference type="ARBA" id="ARBA00022692"/>
    </source>
</evidence>
<dbReference type="VEuPathDB" id="FungiDB:GGTG_05684"/>
<keyword evidence="5 7" id="KW-0472">Membrane</keyword>
<dbReference type="GeneID" id="20346142"/>
<dbReference type="GO" id="GO:0022857">
    <property type="term" value="F:transmembrane transporter activity"/>
    <property type="evidence" value="ECO:0007669"/>
    <property type="project" value="InterPro"/>
</dbReference>
<keyword evidence="4 7" id="KW-1133">Transmembrane helix</keyword>
<evidence type="ECO:0000256" key="1">
    <source>
        <dbReference type="ARBA" id="ARBA00004141"/>
    </source>
</evidence>
<feature type="transmembrane region" description="Helical" evidence="7">
    <location>
        <begin position="165"/>
        <end position="184"/>
    </location>
</feature>
<feature type="transmembrane region" description="Helical" evidence="7">
    <location>
        <begin position="323"/>
        <end position="341"/>
    </location>
</feature>
<evidence type="ECO:0000256" key="5">
    <source>
        <dbReference type="ARBA" id="ARBA00023136"/>
    </source>
</evidence>
<evidence type="ECO:0000313" key="10">
    <source>
        <dbReference type="EnsemblFungi" id="EJT75754"/>
    </source>
</evidence>
<feature type="transmembrane region" description="Helical" evidence="7">
    <location>
        <begin position="432"/>
        <end position="451"/>
    </location>
</feature>
<evidence type="ECO:0000256" key="6">
    <source>
        <dbReference type="SAM" id="MobiDB-lite"/>
    </source>
</evidence>
<evidence type="ECO:0000256" key="4">
    <source>
        <dbReference type="ARBA" id="ARBA00022989"/>
    </source>
</evidence>
<dbReference type="OrthoDB" id="440755at2759"/>
<evidence type="ECO:0000256" key="7">
    <source>
        <dbReference type="SAM" id="Phobius"/>
    </source>
</evidence>
<organism evidence="9">
    <name type="scientific">Gaeumannomyces tritici (strain R3-111a-1)</name>
    <name type="common">Wheat and barley take-all root rot fungus</name>
    <name type="synonym">Gaeumannomyces graminis var. tritici</name>
    <dbReference type="NCBI Taxonomy" id="644352"/>
    <lineage>
        <taxon>Eukaryota</taxon>
        <taxon>Fungi</taxon>
        <taxon>Dikarya</taxon>
        <taxon>Ascomycota</taxon>
        <taxon>Pezizomycotina</taxon>
        <taxon>Sordariomycetes</taxon>
        <taxon>Sordariomycetidae</taxon>
        <taxon>Magnaporthales</taxon>
        <taxon>Magnaporthaceae</taxon>
        <taxon>Gaeumannomyces</taxon>
    </lineage>
</organism>
<dbReference type="eggNOG" id="KOG0254">
    <property type="taxonomic scope" value="Eukaryota"/>
</dbReference>
<dbReference type="InterPro" id="IPR011701">
    <property type="entry name" value="MFS"/>
</dbReference>
<feature type="transmembrane region" description="Helical" evidence="7">
    <location>
        <begin position="196"/>
        <end position="216"/>
    </location>
</feature>
<dbReference type="RefSeq" id="XP_009221754.1">
    <property type="nucleotide sequence ID" value="XM_009223490.1"/>
</dbReference>
<dbReference type="AlphaFoldDB" id="J3NWM2"/>
<dbReference type="PROSITE" id="PS50850">
    <property type="entry name" value="MFS"/>
    <property type="match status" value="1"/>
</dbReference>
<dbReference type="InterPro" id="IPR020846">
    <property type="entry name" value="MFS_dom"/>
</dbReference>
<dbReference type="EMBL" id="GL385397">
    <property type="protein sequence ID" value="EJT75754.1"/>
    <property type="molecule type" value="Genomic_DNA"/>
</dbReference>
<evidence type="ECO:0000313" key="9">
    <source>
        <dbReference type="EMBL" id="EJT75754.1"/>
    </source>
</evidence>
<dbReference type="SUPFAM" id="SSF103473">
    <property type="entry name" value="MFS general substrate transporter"/>
    <property type="match status" value="2"/>
</dbReference>
<feature type="transmembrane region" description="Helical" evidence="7">
    <location>
        <begin position="406"/>
        <end position="425"/>
    </location>
</feature>
<feature type="compositionally biased region" description="Polar residues" evidence="6">
    <location>
        <begin position="47"/>
        <end position="57"/>
    </location>
</feature>
<evidence type="ECO:0000259" key="8">
    <source>
        <dbReference type="PROSITE" id="PS50850"/>
    </source>
</evidence>
<feature type="region of interest" description="Disordered" evidence="6">
    <location>
        <begin position="1"/>
        <end position="89"/>
    </location>
</feature>
<feature type="transmembrane region" description="Helical" evidence="7">
    <location>
        <begin position="252"/>
        <end position="274"/>
    </location>
</feature>
<keyword evidence="3 7" id="KW-0812">Transmembrane</keyword>
<protein>
    <submittedName>
        <fullName evidence="9">Puromycin resistance protein pur8</fullName>
    </submittedName>
</protein>
<reference evidence="11" key="1">
    <citation type="submission" date="2010-07" db="EMBL/GenBank/DDBJ databases">
        <title>The genome sequence of Gaeumannomyces graminis var. tritici strain R3-111a-1.</title>
        <authorList>
            <consortium name="The Broad Institute Genome Sequencing Platform"/>
            <person name="Ma L.-J."/>
            <person name="Dead R."/>
            <person name="Young S."/>
            <person name="Zeng Q."/>
            <person name="Koehrsen M."/>
            <person name="Alvarado L."/>
            <person name="Berlin A."/>
            <person name="Chapman S.B."/>
            <person name="Chen Z."/>
            <person name="Freedman E."/>
            <person name="Gellesch M."/>
            <person name="Goldberg J."/>
            <person name="Griggs A."/>
            <person name="Gujja S."/>
            <person name="Heilman E.R."/>
            <person name="Heiman D."/>
            <person name="Hepburn T."/>
            <person name="Howarth C."/>
            <person name="Jen D."/>
            <person name="Larson L."/>
            <person name="Mehta T."/>
            <person name="Neiman D."/>
            <person name="Pearson M."/>
            <person name="Roberts A."/>
            <person name="Saif S."/>
            <person name="Shea T."/>
            <person name="Shenoy N."/>
            <person name="Sisk P."/>
            <person name="Stolte C."/>
            <person name="Sykes S."/>
            <person name="Walk T."/>
            <person name="White J."/>
            <person name="Yandava C."/>
            <person name="Haas B."/>
            <person name="Nusbaum C."/>
            <person name="Birren B."/>
        </authorList>
    </citation>
    <scope>NUCLEOTIDE SEQUENCE [LARGE SCALE GENOMIC DNA]</scope>
    <source>
        <strain evidence="11">R3-111a-1</strain>
    </source>
</reference>
<keyword evidence="11" id="KW-1185">Reference proteome</keyword>
<feature type="transmembrane region" description="Helical" evidence="7">
    <location>
        <begin position="223"/>
        <end position="246"/>
    </location>
</feature>
<dbReference type="EnsemblFungi" id="EJT75754">
    <property type="protein sequence ID" value="EJT75754"/>
    <property type="gene ID" value="GGTG_05684"/>
</dbReference>
<name>J3NWM2_GAET3</name>
<evidence type="ECO:0000313" key="11">
    <source>
        <dbReference type="Proteomes" id="UP000006039"/>
    </source>
</evidence>
<dbReference type="GO" id="GO:0016020">
    <property type="term" value="C:membrane"/>
    <property type="evidence" value="ECO:0007669"/>
    <property type="project" value="UniProtKB-SubCell"/>
</dbReference>
<feature type="domain" description="Major facilitator superfamily (MFS) profile" evidence="8">
    <location>
        <begin position="99"/>
        <end position="572"/>
    </location>
</feature>
<feature type="transmembrane region" description="Helical" evidence="7">
    <location>
        <begin position="366"/>
        <end position="386"/>
    </location>
</feature>
<reference evidence="10" key="4">
    <citation type="journal article" date="2015" name="G3 (Bethesda)">
        <title>Genome sequences of three phytopathogenic species of the Magnaporthaceae family of fungi.</title>
        <authorList>
            <person name="Okagaki L.H."/>
            <person name="Nunes C.C."/>
            <person name="Sailsbery J."/>
            <person name="Clay B."/>
            <person name="Brown D."/>
            <person name="John T."/>
            <person name="Oh Y."/>
            <person name="Young N."/>
            <person name="Fitzgerald M."/>
            <person name="Haas B.J."/>
            <person name="Zeng Q."/>
            <person name="Young S."/>
            <person name="Adiconis X."/>
            <person name="Fan L."/>
            <person name="Levin J.Z."/>
            <person name="Mitchell T.K."/>
            <person name="Okubara P.A."/>
            <person name="Farman M.L."/>
            <person name="Kohn L.M."/>
            <person name="Birren B."/>
            <person name="Ma L.-J."/>
            <person name="Dean R.A."/>
        </authorList>
    </citation>
    <scope>NUCLEOTIDE SEQUENCE</scope>
    <source>
        <strain evidence="10">R3-111a-1</strain>
    </source>
</reference>
<dbReference type="STRING" id="644352.J3NWM2"/>
<feature type="transmembrane region" description="Helical" evidence="7">
    <location>
        <begin position="294"/>
        <end position="311"/>
    </location>
</feature>
<evidence type="ECO:0000256" key="2">
    <source>
        <dbReference type="ARBA" id="ARBA00022448"/>
    </source>
</evidence>
<dbReference type="InterPro" id="IPR036259">
    <property type="entry name" value="MFS_trans_sf"/>
</dbReference>
<accession>J3NWM2</accession>
<proteinExistence type="predicted"/>
<dbReference type="PANTHER" id="PTHR42718:SF9">
    <property type="entry name" value="MAJOR FACILITATOR SUPERFAMILY MULTIDRUG TRANSPORTER MFSC"/>
    <property type="match status" value="1"/>
</dbReference>
<dbReference type="PANTHER" id="PTHR42718">
    <property type="entry name" value="MAJOR FACILITATOR SUPERFAMILY MULTIDRUG TRANSPORTER MFSC"/>
    <property type="match status" value="1"/>
</dbReference>
<feature type="compositionally biased region" description="Low complexity" evidence="6">
    <location>
        <begin position="60"/>
        <end position="75"/>
    </location>
</feature>
<keyword evidence="2" id="KW-0813">Transport</keyword>